<organism evidence="4 5">
    <name type="scientific">Candidatus Gottesmanbacteria bacterium RIFCSPHIGHO2_01_FULL_42_12</name>
    <dbReference type="NCBI Taxonomy" id="1798377"/>
    <lineage>
        <taxon>Bacteria</taxon>
        <taxon>Candidatus Gottesmaniibacteriota</taxon>
    </lineage>
</organism>
<dbReference type="InterPro" id="IPR011055">
    <property type="entry name" value="Dup_hybrid_motif"/>
</dbReference>
<dbReference type="PANTHER" id="PTHR21666">
    <property type="entry name" value="PEPTIDASE-RELATED"/>
    <property type="match status" value="1"/>
</dbReference>
<feature type="domain" description="M23ase beta-sheet core" evidence="3">
    <location>
        <begin position="104"/>
        <end position="199"/>
    </location>
</feature>
<keyword evidence="2" id="KW-0812">Transmembrane</keyword>
<dbReference type="PANTHER" id="PTHR21666:SF289">
    <property type="entry name" value="L-ALA--D-GLU ENDOPEPTIDASE"/>
    <property type="match status" value="1"/>
</dbReference>
<protein>
    <recommendedName>
        <fullName evidence="3">M23ase beta-sheet core domain-containing protein</fullName>
    </recommendedName>
</protein>
<proteinExistence type="predicted"/>
<evidence type="ECO:0000256" key="1">
    <source>
        <dbReference type="ARBA" id="ARBA00022729"/>
    </source>
</evidence>
<dbReference type="SUPFAM" id="SSF51261">
    <property type="entry name" value="Duplicated hybrid motif"/>
    <property type="match status" value="1"/>
</dbReference>
<dbReference type="CDD" id="cd12797">
    <property type="entry name" value="M23_peptidase"/>
    <property type="match status" value="1"/>
</dbReference>
<sequence>MDRAEKLNNLVARIFGFTKSGSSLLGKNITKLSTVKNIQRFLTGGMIGLVILFAGFPRLSLATNIGGIPMFNTIPQIRTIPIKTNITVRLPLDKFVLSRGFSWYHSGADMADPVGTPVHPVMDGIVEKAEYGWLGYGNNVIIDHGAGFKSLYGHFSKIRVNNGEKVNVQTVIGEVGSTGFSTGPHLHFEIYQEGKLIDPADLLPELKDK</sequence>
<evidence type="ECO:0000313" key="5">
    <source>
        <dbReference type="Proteomes" id="UP000178681"/>
    </source>
</evidence>
<evidence type="ECO:0000256" key="2">
    <source>
        <dbReference type="SAM" id="Phobius"/>
    </source>
</evidence>
<dbReference type="Proteomes" id="UP000178681">
    <property type="component" value="Unassembled WGS sequence"/>
</dbReference>
<reference evidence="4 5" key="1">
    <citation type="journal article" date="2016" name="Nat. Commun.">
        <title>Thousands of microbial genomes shed light on interconnected biogeochemical processes in an aquifer system.</title>
        <authorList>
            <person name="Anantharaman K."/>
            <person name="Brown C.T."/>
            <person name="Hug L.A."/>
            <person name="Sharon I."/>
            <person name="Castelle C.J."/>
            <person name="Probst A.J."/>
            <person name="Thomas B.C."/>
            <person name="Singh A."/>
            <person name="Wilkins M.J."/>
            <person name="Karaoz U."/>
            <person name="Brodie E.L."/>
            <person name="Williams K.H."/>
            <person name="Hubbard S.S."/>
            <person name="Banfield J.F."/>
        </authorList>
    </citation>
    <scope>NUCLEOTIDE SEQUENCE [LARGE SCALE GENOMIC DNA]</scope>
</reference>
<evidence type="ECO:0000259" key="3">
    <source>
        <dbReference type="Pfam" id="PF01551"/>
    </source>
</evidence>
<dbReference type="EMBL" id="MFJG01000008">
    <property type="protein sequence ID" value="OGG07336.1"/>
    <property type="molecule type" value="Genomic_DNA"/>
</dbReference>
<dbReference type="InterPro" id="IPR016047">
    <property type="entry name" value="M23ase_b-sheet_dom"/>
</dbReference>
<keyword evidence="1" id="KW-0732">Signal</keyword>
<accession>A0A1F5Z4I1</accession>
<dbReference type="GO" id="GO:0004222">
    <property type="term" value="F:metalloendopeptidase activity"/>
    <property type="evidence" value="ECO:0007669"/>
    <property type="project" value="TreeGrafter"/>
</dbReference>
<dbReference type="AlphaFoldDB" id="A0A1F5Z4I1"/>
<comment type="caution">
    <text evidence="4">The sequence shown here is derived from an EMBL/GenBank/DDBJ whole genome shotgun (WGS) entry which is preliminary data.</text>
</comment>
<evidence type="ECO:0000313" key="4">
    <source>
        <dbReference type="EMBL" id="OGG07336.1"/>
    </source>
</evidence>
<name>A0A1F5Z4I1_9BACT</name>
<keyword evidence="2" id="KW-0472">Membrane</keyword>
<gene>
    <name evidence="4" type="ORF">A2872_03925</name>
</gene>
<dbReference type="STRING" id="1798377.A2872_03925"/>
<dbReference type="Pfam" id="PF01551">
    <property type="entry name" value="Peptidase_M23"/>
    <property type="match status" value="1"/>
</dbReference>
<dbReference type="Gene3D" id="2.70.70.10">
    <property type="entry name" value="Glucose Permease (Domain IIA)"/>
    <property type="match status" value="1"/>
</dbReference>
<keyword evidence="2" id="KW-1133">Transmembrane helix</keyword>
<feature type="transmembrane region" description="Helical" evidence="2">
    <location>
        <begin position="41"/>
        <end position="61"/>
    </location>
</feature>
<dbReference type="InterPro" id="IPR050570">
    <property type="entry name" value="Cell_wall_metabolism_enzyme"/>
</dbReference>